<organism evidence="1 2">
    <name type="scientific">Lasiosphaeria miniovina</name>
    <dbReference type="NCBI Taxonomy" id="1954250"/>
    <lineage>
        <taxon>Eukaryota</taxon>
        <taxon>Fungi</taxon>
        <taxon>Dikarya</taxon>
        <taxon>Ascomycota</taxon>
        <taxon>Pezizomycotina</taxon>
        <taxon>Sordariomycetes</taxon>
        <taxon>Sordariomycetidae</taxon>
        <taxon>Sordariales</taxon>
        <taxon>Lasiosphaeriaceae</taxon>
        <taxon>Lasiosphaeria</taxon>
    </lineage>
</organism>
<proteinExistence type="predicted"/>
<evidence type="ECO:0000313" key="2">
    <source>
        <dbReference type="Proteomes" id="UP001172101"/>
    </source>
</evidence>
<gene>
    <name evidence="1" type="ORF">B0T26DRAFT_732587</name>
</gene>
<dbReference type="RefSeq" id="XP_060290622.1">
    <property type="nucleotide sequence ID" value="XM_060443117.1"/>
</dbReference>
<accession>A0AA39ZUE6</accession>
<dbReference type="AlphaFoldDB" id="A0AA39ZUE6"/>
<reference evidence="1" key="1">
    <citation type="submission" date="2023-06" db="EMBL/GenBank/DDBJ databases">
        <title>Genome-scale phylogeny and comparative genomics of the fungal order Sordariales.</title>
        <authorList>
            <consortium name="Lawrence Berkeley National Laboratory"/>
            <person name="Hensen N."/>
            <person name="Bonometti L."/>
            <person name="Westerberg I."/>
            <person name="Brannstrom I.O."/>
            <person name="Guillou S."/>
            <person name="Cros-Aarteil S."/>
            <person name="Calhoun S."/>
            <person name="Haridas S."/>
            <person name="Kuo A."/>
            <person name="Mondo S."/>
            <person name="Pangilinan J."/>
            <person name="Riley R."/>
            <person name="LaButti K."/>
            <person name="Andreopoulos B."/>
            <person name="Lipzen A."/>
            <person name="Chen C."/>
            <person name="Yanf M."/>
            <person name="Daum C."/>
            <person name="Ng V."/>
            <person name="Clum A."/>
            <person name="Steindorff A."/>
            <person name="Ohm R."/>
            <person name="Martin F."/>
            <person name="Silar P."/>
            <person name="Natvig D."/>
            <person name="Lalanne C."/>
            <person name="Gautier V."/>
            <person name="Ament-velasquez S.L."/>
            <person name="Kruys A."/>
            <person name="Hutchinson M.I."/>
            <person name="Powell A.J."/>
            <person name="Barry K."/>
            <person name="Miller A.N."/>
            <person name="Grigoriev I.V."/>
            <person name="Debuchy R."/>
            <person name="Gladieux P."/>
            <person name="Thoren M.H."/>
            <person name="Johannesson H."/>
        </authorList>
    </citation>
    <scope>NUCLEOTIDE SEQUENCE</scope>
    <source>
        <strain evidence="1">SMH2392-1A</strain>
    </source>
</reference>
<comment type="caution">
    <text evidence="1">The sequence shown here is derived from an EMBL/GenBank/DDBJ whole genome shotgun (WGS) entry which is preliminary data.</text>
</comment>
<keyword evidence="2" id="KW-1185">Reference proteome</keyword>
<dbReference type="GeneID" id="85326387"/>
<protein>
    <submittedName>
        <fullName evidence="1">Uncharacterized protein</fullName>
    </submittedName>
</protein>
<evidence type="ECO:0000313" key="1">
    <source>
        <dbReference type="EMBL" id="KAK0703763.1"/>
    </source>
</evidence>
<name>A0AA39ZUE6_9PEZI</name>
<dbReference type="Proteomes" id="UP001172101">
    <property type="component" value="Unassembled WGS sequence"/>
</dbReference>
<sequence>MERFGFWSSASRNLRDLTQRFVQLEAVAKQKAARKPQNRVGRTELNTPAYYGMLVTGGASPRAEPRPAIVDLFCPRRQGIGCLRLSGSLPGSPAICFRLQCAAHRFVPVFCAQPFVFFLSLFISLTSAWFPNGKPSIKSWTPLAVQLGYRAPEIESVRPCDSRVTLCVRPSAAFVCATTFHLHRRQRANEAFERRGGHQTLVPSCPLLSYLQGKAHVGQRSPLKRSCWESYFVRLSRLAAWRFTHVLEKAASDHEVVGQSLGSVNGICQRRRQSFFFSFF</sequence>
<dbReference type="EMBL" id="JAUIRO010000008">
    <property type="protein sequence ID" value="KAK0703763.1"/>
    <property type="molecule type" value="Genomic_DNA"/>
</dbReference>